<evidence type="ECO:0000313" key="2">
    <source>
        <dbReference type="Proteomes" id="UP000625711"/>
    </source>
</evidence>
<gene>
    <name evidence="1" type="ORF">GWI33_021988</name>
</gene>
<dbReference type="AlphaFoldDB" id="A0A834IT24"/>
<name>A0A834IT24_RHYFE</name>
<sequence length="68" mass="8073">MALKIKVVGHLREPKQTQPTRTTSAVIKSPYKYQQELSHQLREYLRRSQLAKLGDTINWGMLSQYFYF</sequence>
<proteinExistence type="predicted"/>
<comment type="caution">
    <text evidence="1">The sequence shown here is derived from an EMBL/GenBank/DDBJ whole genome shotgun (WGS) entry which is preliminary data.</text>
</comment>
<organism evidence="1 2">
    <name type="scientific">Rhynchophorus ferrugineus</name>
    <name type="common">Red palm weevil</name>
    <name type="synonym">Curculio ferrugineus</name>
    <dbReference type="NCBI Taxonomy" id="354439"/>
    <lineage>
        <taxon>Eukaryota</taxon>
        <taxon>Metazoa</taxon>
        <taxon>Ecdysozoa</taxon>
        <taxon>Arthropoda</taxon>
        <taxon>Hexapoda</taxon>
        <taxon>Insecta</taxon>
        <taxon>Pterygota</taxon>
        <taxon>Neoptera</taxon>
        <taxon>Endopterygota</taxon>
        <taxon>Coleoptera</taxon>
        <taxon>Polyphaga</taxon>
        <taxon>Cucujiformia</taxon>
        <taxon>Curculionidae</taxon>
        <taxon>Dryophthorinae</taxon>
        <taxon>Rhynchophorus</taxon>
    </lineage>
</organism>
<evidence type="ECO:0000313" key="1">
    <source>
        <dbReference type="EMBL" id="KAF7284538.1"/>
    </source>
</evidence>
<accession>A0A834IT24</accession>
<dbReference type="EMBL" id="JAACXV010000076">
    <property type="protein sequence ID" value="KAF7284538.1"/>
    <property type="molecule type" value="Genomic_DNA"/>
</dbReference>
<keyword evidence="2" id="KW-1185">Reference proteome</keyword>
<protein>
    <submittedName>
        <fullName evidence="1">Uncharacterized protein</fullName>
    </submittedName>
</protein>
<reference evidence="1" key="1">
    <citation type="submission" date="2020-08" db="EMBL/GenBank/DDBJ databases">
        <title>Genome sequencing and assembly of the red palm weevil Rhynchophorus ferrugineus.</title>
        <authorList>
            <person name="Dias G.B."/>
            <person name="Bergman C.M."/>
            <person name="Manee M."/>
        </authorList>
    </citation>
    <scope>NUCLEOTIDE SEQUENCE</scope>
    <source>
        <strain evidence="1">AA-2017</strain>
        <tissue evidence="1">Whole larva</tissue>
    </source>
</reference>
<dbReference type="Proteomes" id="UP000625711">
    <property type="component" value="Unassembled WGS sequence"/>
</dbReference>